<evidence type="ECO:0000313" key="4">
    <source>
        <dbReference type="Proteomes" id="UP000249239"/>
    </source>
</evidence>
<comment type="caution">
    <text evidence="3">The sequence shown here is derived from an EMBL/GenBank/DDBJ whole genome shotgun (WGS) entry which is preliminary data.</text>
</comment>
<organism evidence="3 4">
    <name type="scientific">Breznakibacter xylanolyticus</name>
    <dbReference type="NCBI Taxonomy" id="990"/>
    <lineage>
        <taxon>Bacteria</taxon>
        <taxon>Pseudomonadati</taxon>
        <taxon>Bacteroidota</taxon>
        <taxon>Bacteroidia</taxon>
        <taxon>Marinilabiliales</taxon>
        <taxon>Marinilabiliaceae</taxon>
        <taxon>Breznakibacter</taxon>
    </lineage>
</organism>
<evidence type="ECO:0000259" key="2">
    <source>
        <dbReference type="Pfam" id="PF13100"/>
    </source>
</evidence>
<keyword evidence="1" id="KW-0812">Transmembrane</keyword>
<dbReference type="RefSeq" id="WP_111446599.1">
    <property type="nucleotide sequence ID" value="NZ_QKZK01000028.1"/>
</dbReference>
<feature type="transmembrane region" description="Helical" evidence="1">
    <location>
        <begin position="12"/>
        <end position="30"/>
    </location>
</feature>
<gene>
    <name evidence="3" type="ORF">LX69_02772</name>
</gene>
<dbReference type="AlphaFoldDB" id="A0A2W7MYD9"/>
<proteinExistence type="predicted"/>
<dbReference type="Proteomes" id="UP000249239">
    <property type="component" value="Unassembled WGS sequence"/>
</dbReference>
<accession>A0A2W7MYD9</accession>
<name>A0A2W7MYD9_9BACT</name>
<feature type="domain" description="Organic solvent tolerance-like N-terminal" evidence="2">
    <location>
        <begin position="34"/>
        <end position="191"/>
    </location>
</feature>
<dbReference type="Pfam" id="PF13100">
    <property type="entry name" value="OstA_2"/>
    <property type="match status" value="1"/>
</dbReference>
<dbReference type="OrthoDB" id="9805931at2"/>
<reference evidence="3 4" key="1">
    <citation type="submission" date="2018-06" db="EMBL/GenBank/DDBJ databases">
        <title>Genomic Encyclopedia of Archaeal and Bacterial Type Strains, Phase II (KMG-II): from individual species to whole genera.</title>
        <authorList>
            <person name="Goeker M."/>
        </authorList>
    </citation>
    <scope>NUCLEOTIDE SEQUENCE [LARGE SCALE GENOMIC DNA]</scope>
    <source>
        <strain evidence="3 4">DSM 6779</strain>
    </source>
</reference>
<protein>
    <submittedName>
        <fullName evidence="3">OstA-like protein</fullName>
    </submittedName>
</protein>
<dbReference type="InterPro" id="IPR005653">
    <property type="entry name" value="OstA-like_N"/>
</dbReference>
<dbReference type="Gene3D" id="2.60.450.10">
    <property type="entry name" value="Lipopolysaccharide (LPS) transport protein A like domain"/>
    <property type="match status" value="3"/>
</dbReference>
<keyword evidence="4" id="KW-1185">Reference proteome</keyword>
<sequence>MLRICSFCRLRSGLRAWAILLVMMPLVLFAQRRTRVELEKADVLKADESKYGKGVQAVFGNVRFKHVNTIMYCDSAYLYRDSNMVVAYSNIHVIQNDSIHLYGDNMDYLGNQNLARVRNNVRMVKGDVTLTTQNLDYDRLGQVGYYFDGGTVMSGDNKLESHWGYYYPNTDMVHFKETVRVYNPQYTIYSDTLKYHTVTEVVSILGPTDIISSDSINKIYSEDGYYDTKTDFSQLRRRSVITGKEQVLTGDTINYNRRSGLGEVYGNMELTDSVNNVIIKGNYGLYNELTKSALSTRKACLLQVYNNDTLYLHADTLRMDTIPELGTKLVRAYYKVKFFRPDLQGRCDSMVFNLKDSTNTFYHDPVIWAQGSQLTAETITMFSHNEVLERVELENSAFVVQPEDTTFLMFNQIKGKNMIGYIRNNELYKIDVDGNGQTIYHPKDKELIIGVNRAESSNMTLMFKERRIDRIIMRVTPTGNMNPPLFLPVEDVKLEGFLWLEKYRPKNKEDIFRTDVMPVMEARPTYDDFQEEGVESIKGQK</sequence>
<evidence type="ECO:0000313" key="3">
    <source>
        <dbReference type="EMBL" id="PZX12968.1"/>
    </source>
</evidence>
<keyword evidence="1" id="KW-1133">Transmembrane helix</keyword>
<dbReference type="EMBL" id="QKZK01000028">
    <property type="protein sequence ID" value="PZX12968.1"/>
    <property type="molecule type" value="Genomic_DNA"/>
</dbReference>
<evidence type="ECO:0000256" key="1">
    <source>
        <dbReference type="SAM" id="Phobius"/>
    </source>
</evidence>
<keyword evidence="1" id="KW-0472">Membrane</keyword>